<keyword evidence="3" id="KW-1185">Reference proteome</keyword>
<sequence length="129" mass="15198">MNFNIFENIIETIIYYDKPVLFISNLNNKLYLCTLIKIDGESEDWLASEISETSYRDLKSGLVDYYTCFKNSVSGNSQILEVKDCKITYLLELKSSELLDENLPNKNVYYTKLRNRRLDNPVINNRPYF</sequence>
<dbReference type="Proteomes" id="UP000254040">
    <property type="component" value="Unassembled WGS sequence"/>
</dbReference>
<reference evidence="2 4" key="2">
    <citation type="submission" date="2018-06" db="EMBL/GenBank/DDBJ databases">
        <authorList>
            <consortium name="Pathogen Informatics"/>
            <person name="Doyle S."/>
        </authorList>
    </citation>
    <scope>NUCLEOTIDE SEQUENCE [LARGE SCALE GENOMIC DNA]</scope>
    <source>
        <strain evidence="2 4">NCTC12239</strain>
    </source>
</reference>
<evidence type="ECO:0000313" key="2">
    <source>
        <dbReference type="EMBL" id="STX61268.1"/>
    </source>
</evidence>
<dbReference type="Proteomes" id="UP000054985">
    <property type="component" value="Unassembled WGS sequence"/>
</dbReference>
<protein>
    <submittedName>
        <fullName evidence="2">Uncharacterized protein</fullName>
    </submittedName>
</protein>
<evidence type="ECO:0000313" key="4">
    <source>
        <dbReference type="Proteomes" id="UP000254040"/>
    </source>
</evidence>
<reference evidence="1 3" key="1">
    <citation type="submission" date="2015-11" db="EMBL/GenBank/DDBJ databases">
        <title>Genomic analysis of 38 Legionella species identifies large and diverse effector repertoires.</title>
        <authorList>
            <person name="Burstein D."/>
            <person name="Amaro F."/>
            <person name="Zusman T."/>
            <person name="Lifshitz Z."/>
            <person name="Cohen O."/>
            <person name="Gilbert J.A."/>
            <person name="Pupko T."/>
            <person name="Shuman H.A."/>
            <person name="Segal G."/>
        </authorList>
    </citation>
    <scope>NUCLEOTIDE SEQUENCE [LARGE SCALE GENOMIC DNA]</scope>
    <source>
        <strain evidence="1 3">ATCC 43877</strain>
    </source>
</reference>
<organism evidence="2 4">
    <name type="scientific">Legionella moravica</name>
    <dbReference type="NCBI Taxonomy" id="39962"/>
    <lineage>
        <taxon>Bacteria</taxon>
        <taxon>Pseudomonadati</taxon>
        <taxon>Pseudomonadota</taxon>
        <taxon>Gammaproteobacteria</taxon>
        <taxon>Legionellales</taxon>
        <taxon>Legionellaceae</taxon>
        <taxon>Legionella</taxon>
    </lineage>
</organism>
<evidence type="ECO:0000313" key="3">
    <source>
        <dbReference type="Proteomes" id="UP000054985"/>
    </source>
</evidence>
<dbReference type="EMBL" id="LNYN01000019">
    <property type="protein sequence ID" value="KTD34662.1"/>
    <property type="molecule type" value="Genomic_DNA"/>
</dbReference>
<name>A0A378JV43_9GAMM</name>
<gene>
    <name evidence="1" type="ORF">Lmor_1195</name>
    <name evidence="2" type="ORF">NCTC12239_00174</name>
</gene>
<dbReference type="EMBL" id="UGOG01000001">
    <property type="protein sequence ID" value="STX61268.1"/>
    <property type="molecule type" value="Genomic_DNA"/>
</dbReference>
<proteinExistence type="predicted"/>
<accession>A0A378JV43</accession>
<dbReference type="RefSeq" id="WP_028385424.1">
    <property type="nucleotide sequence ID" value="NZ_CAAAJG010000004.1"/>
</dbReference>
<dbReference type="AlphaFoldDB" id="A0A378JV43"/>
<evidence type="ECO:0000313" key="1">
    <source>
        <dbReference type="EMBL" id="KTD34662.1"/>
    </source>
</evidence>